<dbReference type="STRING" id="1160509.A0A3N4I4X4"/>
<dbReference type="OrthoDB" id="9987011at2759"/>
<keyword evidence="1" id="KW-0812">Transmembrane</keyword>
<dbReference type="PANTHER" id="PTHR38695:SF1">
    <property type="entry name" value="AMINO ACID PERMEASE_ SLC12A DOMAIN-CONTAINING PROTEIN"/>
    <property type="match status" value="1"/>
</dbReference>
<keyword evidence="1" id="KW-0472">Membrane</keyword>
<evidence type="ECO:0000313" key="4">
    <source>
        <dbReference type="Proteomes" id="UP000275078"/>
    </source>
</evidence>
<feature type="domain" description="Luciferase" evidence="2">
    <location>
        <begin position="152"/>
        <end position="224"/>
    </location>
</feature>
<feature type="transmembrane region" description="Helical" evidence="1">
    <location>
        <begin position="7"/>
        <end position="24"/>
    </location>
</feature>
<proteinExistence type="predicted"/>
<keyword evidence="4" id="KW-1185">Reference proteome</keyword>
<sequence>MALHYDIQIAAFAMFVVGMAYLTYKDYLSFLDLGPGGTPYNFYGYLTITLLRLVALRNPREAAPVPDQLRNTGYLSKTRALPKRKVPRPEVVGIAPHRQMNQKASASMFIKLSDEIRGLAEKYPKRLRMGKSCFEKHCPALFSNRELNKTCNGEICHAHTVDGSMHLTLHPEDAEKVIQAGFGERHPLARGGWCRRFVPQGFIMIYAPRDDDELEIVMSIIRAAIGWVSGERLLGPDDDEVDFADIPKDINGTIGFDPKNDQVSQPDANMDDRGLIAEAGKQVMEVA</sequence>
<dbReference type="AlphaFoldDB" id="A0A3N4I4X4"/>
<evidence type="ECO:0000313" key="3">
    <source>
        <dbReference type="EMBL" id="RPA81142.1"/>
    </source>
</evidence>
<accession>A0A3N4I4X4</accession>
<reference evidence="3 4" key="1">
    <citation type="journal article" date="2018" name="Nat. Ecol. Evol.">
        <title>Pezizomycetes genomes reveal the molecular basis of ectomycorrhizal truffle lifestyle.</title>
        <authorList>
            <person name="Murat C."/>
            <person name="Payen T."/>
            <person name="Noel B."/>
            <person name="Kuo A."/>
            <person name="Morin E."/>
            <person name="Chen J."/>
            <person name="Kohler A."/>
            <person name="Krizsan K."/>
            <person name="Balestrini R."/>
            <person name="Da Silva C."/>
            <person name="Montanini B."/>
            <person name="Hainaut M."/>
            <person name="Levati E."/>
            <person name="Barry K.W."/>
            <person name="Belfiori B."/>
            <person name="Cichocki N."/>
            <person name="Clum A."/>
            <person name="Dockter R.B."/>
            <person name="Fauchery L."/>
            <person name="Guy J."/>
            <person name="Iotti M."/>
            <person name="Le Tacon F."/>
            <person name="Lindquist E.A."/>
            <person name="Lipzen A."/>
            <person name="Malagnac F."/>
            <person name="Mello A."/>
            <person name="Molinier V."/>
            <person name="Miyauchi S."/>
            <person name="Poulain J."/>
            <person name="Riccioni C."/>
            <person name="Rubini A."/>
            <person name="Sitrit Y."/>
            <person name="Splivallo R."/>
            <person name="Traeger S."/>
            <person name="Wang M."/>
            <person name="Zifcakova L."/>
            <person name="Wipf D."/>
            <person name="Zambonelli A."/>
            <person name="Paolocci F."/>
            <person name="Nowrousian M."/>
            <person name="Ottonello S."/>
            <person name="Baldrian P."/>
            <person name="Spatafora J.W."/>
            <person name="Henrissat B."/>
            <person name="Nagy L.G."/>
            <person name="Aury J.M."/>
            <person name="Wincker P."/>
            <person name="Grigoriev I.V."/>
            <person name="Bonfante P."/>
            <person name="Martin F.M."/>
        </authorList>
    </citation>
    <scope>NUCLEOTIDE SEQUENCE [LARGE SCALE GENOMIC DNA]</scope>
    <source>
        <strain evidence="3 4">RN42</strain>
    </source>
</reference>
<dbReference type="InterPro" id="IPR048273">
    <property type="entry name" value="Luciferase"/>
</dbReference>
<evidence type="ECO:0000259" key="2">
    <source>
        <dbReference type="Pfam" id="PF17648"/>
    </source>
</evidence>
<dbReference type="InterPro" id="IPR040841">
    <property type="entry name" value="Luciferase_dom"/>
</dbReference>
<dbReference type="EMBL" id="ML119682">
    <property type="protein sequence ID" value="RPA81142.1"/>
    <property type="molecule type" value="Genomic_DNA"/>
</dbReference>
<organism evidence="3 4">
    <name type="scientific">Ascobolus immersus RN42</name>
    <dbReference type="NCBI Taxonomy" id="1160509"/>
    <lineage>
        <taxon>Eukaryota</taxon>
        <taxon>Fungi</taxon>
        <taxon>Dikarya</taxon>
        <taxon>Ascomycota</taxon>
        <taxon>Pezizomycotina</taxon>
        <taxon>Pezizomycetes</taxon>
        <taxon>Pezizales</taxon>
        <taxon>Ascobolaceae</taxon>
        <taxon>Ascobolus</taxon>
    </lineage>
</organism>
<dbReference type="Proteomes" id="UP000275078">
    <property type="component" value="Unassembled WGS sequence"/>
</dbReference>
<gene>
    <name evidence="3" type="ORF">BJ508DRAFT_326751</name>
</gene>
<feature type="transmembrane region" description="Helical" evidence="1">
    <location>
        <begin position="40"/>
        <end position="56"/>
    </location>
</feature>
<name>A0A3N4I4X4_ASCIM</name>
<keyword evidence="1" id="KW-1133">Transmembrane helix</keyword>
<evidence type="ECO:0000256" key="1">
    <source>
        <dbReference type="SAM" id="Phobius"/>
    </source>
</evidence>
<dbReference type="Pfam" id="PF17648">
    <property type="entry name" value="Luciferase"/>
    <property type="match status" value="1"/>
</dbReference>
<protein>
    <recommendedName>
        <fullName evidence="2">Luciferase domain-containing protein</fullName>
    </recommendedName>
</protein>
<dbReference type="PANTHER" id="PTHR38695">
    <property type="entry name" value="AMINO ACID PERMEASE_ SLC12A DOMAIN-CONTAINING PROTEIN"/>
    <property type="match status" value="1"/>
</dbReference>